<dbReference type="AlphaFoldDB" id="A0A4Q1JS70"/>
<dbReference type="RefSeq" id="WP_129472066.1">
    <property type="nucleotide sequence ID" value="NZ_SAWZ01000009.1"/>
</dbReference>
<organism evidence="4 5">
    <name type="scientific">Pseudoxanthomonas composti</name>
    <dbReference type="NCBI Taxonomy" id="2137479"/>
    <lineage>
        <taxon>Bacteria</taxon>
        <taxon>Pseudomonadati</taxon>
        <taxon>Pseudomonadota</taxon>
        <taxon>Gammaproteobacteria</taxon>
        <taxon>Lysobacterales</taxon>
        <taxon>Lysobacteraceae</taxon>
        <taxon>Pseudoxanthomonas</taxon>
    </lineage>
</organism>
<evidence type="ECO:0000256" key="1">
    <source>
        <dbReference type="SAM" id="MobiDB-lite"/>
    </source>
</evidence>
<comment type="caution">
    <text evidence="4">The sequence shown here is derived from an EMBL/GenBank/DDBJ whole genome shotgun (WGS) entry which is preliminary data.</text>
</comment>
<reference evidence="4 5" key="1">
    <citation type="submission" date="2019-01" db="EMBL/GenBank/DDBJ databases">
        <title>Pseudoxanthomonas composti sp. nov., isolated from compost.</title>
        <authorList>
            <person name="Yang G."/>
        </authorList>
    </citation>
    <scope>NUCLEOTIDE SEQUENCE [LARGE SCALE GENOMIC DNA]</scope>
    <source>
        <strain evidence="4 5">GSS15</strain>
    </source>
</reference>
<keyword evidence="2" id="KW-0732">Signal</keyword>
<evidence type="ECO:0000259" key="3">
    <source>
        <dbReference type="Pfam" id="PF13511"/>
    </source>
</evidence>
<protein>
    <submittedName>
        <fullName evidence="4">DUF4124 domain-containing protein</fullName>
    </submittedName>
</protein>
<dbReference type="Pfam" id="PF13511">
    <property type="entry name" value="DUF4124"/>
    <property type="match status" value="1"/>
</dbReference>
<feature type="region of interest" description="Disordered" evidence="1">
    <location>
        <begin position="41"/>
        <end position="78"/>
    </location>
</feature>
<gene>
    <name evidence="4" type="ORF">EPA99_15040</name>
</gene>
<dbReference type="Proteomes" id="UP000289784">
    <property type="component" value="Unassembled WGS sequence"/>
</dbReference>
<name>A0A4Q1JS70_9GAMM</name>
<dbReference type="EMBL" id="SAWZ01000009">
    <property type="protein sequence ID" value="RXR01977.1"/>
    <property type="molecule type" value="Genomic_DNA"/>
</dbReference>
<evidence type="ECO:0000313" key="4">
    <source>
        <dbReference type="EMBL" id="RXR01977.1"/>
    </source>
</evidence>
<evidence type="ECO:0000256" key="2">
    <source>
        <dbReference type="SAM" id="SignalP"/>
    </source>
</evidence>
<evidence type="ECO:0000313" key="5">
    <source>
        <dbReference type="Proteomes" id="UP000289784"/>
    </source>
</evidence>
<sequence length="206" mass="22216">MSLRPALSIALLLTALPAAADTVTLYRCTDKAGHETIRDTPCAAGQSQRELVMQRPQDPPPRAVSAGVGAPQLPAPAPAPTVTQVIYRTPPRLMYECVTPEGQTYTSDSGEGNPRQVPLWASGYGPVGAGGPHRPGVYVGTVVPLGTTWVRDTCNALPQQEVCARLSDRRWEIQRRYNSALQSERQALDREQRGIDARMANDCGNG</sequence>
<keyword evidence="5" id="KW-1185">Reference proteome</keyword>
<feature type="signal peptide" evidence="2">
    <location>
        <begin position="1"/>
        <end position="20"/>
    </location>
</feature>
<proteinExistence type="predicted"/>
<feature type="chain" id="PRO_5020730002" evidence="2">
    <location>
        <begin position="21"/>
        <end position="206"/>
    </location>
</feature>
<feature type="domain" description="DUF4124" evidence="3">
    <location>
        <begin position="10"/>
        <end position="65"/>
    </location>
</feature>
<accession>A0A4Q1JS70</accession>
<dbReference type="InterPro" id="IPR025392">
    <property type="entry name" value="DUF4124"/>
</dbReference>
<dbReference type="OrthoDB" id="5974779at2"/>